<dbReference type="InterPro" id="IPR038499">
    <property type="entry name" value="BRO1_sf"/>
</dbReference>
<evidence type="ECO:0000313" key="4">
    <source>
        <dbReference type="EMBL" id="CAG8609751.1"/>
    </source>
</evidence>
<evidence type="ECO:0000256" key="2">
    <source>
        <dbReference type="SAM" id="MobiDB-lite"/>
    </source>
</evidence>
<evidence type="ECO:0000313" key="5">
    <source>
        <dbReference type="Proteomes" id="UP000789739"/>
    </source>
</evidence>
<protein>
    <submittedName>
        <fullName evidence="4">8949_t:CDS:1</fullName>
    </submittedName>
</protein>
<dbReference type="Proteomes" id="UP000789739">
    <property type="component" value="Unassembled WGS sequence"/>
</dbReference>
<dbReference type="OrthoDB" id="64867at2759"/>
<evidence type="ECO:0000259" key="3">
    <source>
        <dbReference type="PROSITE" id="PS51180"/>
    </source>
</evidence>
<dbReference type="InterPro" id="IPR004328">
    <property type="entry name" value="BRO1_dom"/>
</dbReference>
<gene>
    <name evidence="4" type="ORF">PBRASI_LOCUS8101</name>
</gene>
<dbReference type="Gene3D" id="1.20.120.560">
    <property type="entry name" value="alix/aip1 in complex with the ypdl late domain"/>
    <property type="match status" value="1"/>
</dbReference>
<sequence>MPTPNIATVPFKSTKRIQLIPLLRDYISYSYGEHPDAYVDDFRILDELRSDCVALEADRNALNRLLKYYGQLVFIGSKFPTDVGIDFPWTSAFTPDKSVGQRSFLYEKACILFNIGAMYSQLGVAENRLSNEGVKRACRLFQSAAGCFTHLKDVVIPDMRIPPTPDMENLTLVVLANVMLAQAQECYWQKAIQDNLKDGTIAKLAGHVSDLYNTAYEVAKNNSGVATLLGQPLLKHIQAKSWHFAAAAEFRKSCDCLGQNQYGEEISRLNAAKDFVKKALDQQNHLRESVVKDLRSLEAAISQNLARAERDNNIIYLQPVPSPSALPSIGRAKMAVSETPAEVKDPISLMGENSILGLPLFARLVPFAVHQAESVYSERKQNYVKEEIIAKFEELDEICKSTLQSLNLPGALEVVEKPEGLPPSIKEKSSEIKQEGGIDRLYDEISTVEELSEQVSSILEEALGILDQEAAADDEYQTKYTDKWQLPSSLSVNTKLINQGAVLRETLDQARRADITLTKKIGEWEDIITLLSSDETELEKSIPSSNPTGSNKDEVSNQLRDLINETEKMINERKVHAHDAKKMADRDDIGPILRRKAAEITSNSIAVQIEPASFEELFTVQLKKYDKFKQITATEEKKQEKLLKRIREVNNKFVETRQQHNVNLARVRKVQHLEAGYKRFYEILKNLQEGAKFYEGFKKPLRDFKDECSKFAKSRKAAADEQLDMLQLATTMSSVSVSSIPPNVTPGEWQSSMGIAFNDNTANQAKPTSGGAWTASHGIKFDKSE</sequence>
<dbReference type="SMART" id="SM01041">
    <property type="entry name" value="BRO1"/>
    <property type="match status" value="1"/>
</dbReference>
<accession>A0A9N9CRX4</accession>
<organism evidence="4 5">
    <name type="scientific">Paraglomus brasilianum</name>
    <dbReference type="NCBI Taxonomy" id="144538"/>
    <lineage>
        <taxon>Eukaryota</taxon>
        <taxon>Fungi</taxon>
        <taxon>Fungi incertae sedis</taxon>
        <taxon>Mucoromycota</taxon>
        <taxon>Glomeromycotina</taxon>
        <taxon>Glomeromycetes</taxon>
        <taxon>Paraglomerales</taxon>
        <taxon>Paraglomeraceae</taxon>
        <taxon>Paraglomus</taxon>
    </lineage>
</organism>
<dbReference type="PROSITE" id="PS51180">
    <property type="entry name" value="BRO1"/>
    <property type="match status" value="1"/>
</dbReference>
<dbReference type="GO" id="GO:0005768">
    <property type="term" value="C:endosome"/>
    <property type="evidence" value="ECO:0007669"/>
    <property type="project" value="TreeGrafter"/>
</dbReference>
<reference evidence="4" key="1">
    <citation type="submission" date="2021-06" db="EMBL/GenBank/DDBJ databases">
        <authorList>
            <person name="Kallberg Y."/>
            <person name="Tangrot J."/>
            <person name="Rosling A."/>
        </authorList>
    </citation>
    <scope>NUCLEOTIDE SEQUENCE</scope>
    <source>
        <strain evidence="4">BR232B</strain>
    </source>
</reference>
<dbReference type="AlphaFoldDB" id="A0A9N9CRX4"/>
<feature type="region of interest" description="Disordered" evidence="2">
    <location>
        <begin position="536"/>
        <end position="555"/>
    </location>
</feature>
<dbReference type="PANTHER" id="PTHR23030:SF39">
    <property type="entry name" value="PROGRAMMED CELL DEATH 6-INTERACTING PROTEIN"/>
    <property type="match status" value="1"/>
</dbReference>
<dbReference type="PANTHER" id="PTHR23030">
    <property type="entry name" value="PCD6 INTERACTING PROTEIN-RELATED"/>
    <property type="match status" value="1"/>
</dbReference>
<proteinExistence type="inferred from homology"/>
<comment type="caution">
    <text evidence="4">The sequence shown here is derived from an EMBL/GenBank/DDBJ whole genome shotgun (WGS) entry which is preliminary data.</text>
</comment>
<evidence type="ECO:0000256" key="1">
    <source>
        <dbReference type="ARBA" id="ARBA00038154"/>
    </source>
</evidence>
<feature type="domain" description="BRO1" evidence="3">
    <location>
        <begin position="5"/>
        <end position="399"/>
    </location>
</feature>
<dbReference type="Pfam" id="PF13949">
    <property type="entry name" value="ALIX_LYPXL_bnd"/>
    <property type="match status" value="1"/>
</dbReference>
<dbReference type="InterPro" id="IPR025304">
    <property type="entry name" value="ALIX_V_dom"/>
</dbReference>
<dbReference type="Gene3D" id="1.25.40.280">
    <property type="entry name" value="alix/aip1 like domains"/>
    <property type="match status" value="1"/>
</dbReference>
<dbReference type="EMBL" id="CAJVPI010001374">
    <property type="protein sequence ID" value="CAG8609751.1"/>
    <property type="molecule type" value="Genomic_DNA"/>
</dbReference>
<keyword evidence="5" id="KW-1185">Reference proteome</keyword>
<dbReference type="Gene3D" id="1.20.140.50">
    <property type="entry name" value="alix/aip1 like domains"/>
    <property type="match status" value="1"/>
</dbReference>
<comment type="similarity">
    <text evidence="1">Belongs to the palA/RIM20 family.</text>
</comment>
<name>A0A9N9CRX4_9GLOM</name>
<dbReference type="Pfam" id="PF03097">
    <property type="entry name" value="BRO1"/>
    <property type="match status" value="1"/>
</dbReference>
<feature type="region of interest" description="Disordered" evidence="2">
    <location>
        <begin position="760"/>
        <end position="785"/>
    </location>
</feature>
<dbReference type="CDD" id="cd09241">
    <property type="entry name" value="BRO1_ScRim20-like"/>
    <property type="match status" value="1"/>
</dbReference>